<keyword evidence="5" id="KW-0539">Nucleus</keyword>
<name>A9SDU7_PHYPA</name>
<comment type="subcellular location">
    <subcellularLocation>
        <location evidence="1">Nucleus</location>
    </subcellularLocation>
</comment>
<dbReference type="GeneID" id="112294587"/>
<evidence type="ECO:0000313" key="10">
    <source>
        <dbReference type="Proteomes" id="UP000006727"/>
    </source>
</evidence>
<dbReference type="Gramene" id="Pp3c17_24040V3.2">
    <property type="protein sequence ID" value="PAC:32906516.CDS.1"/>
    <property type="gene ID" value="Pp3c17_24040"/>
</dbReference>
<feature type="region of interest" description="Disordered" evidence="6">
    <location>
        <begin position="187"/>
        <end position="244"/>
    </location>
</feature>
<accession>A9SDU7</accession>
<sequence>MGRLKIDVDKKRPASKINSTFSKRKDGLMNKAKQMGSLCDVDVALIVFCPRGDDVIDVSHGGTIDEVYQRYVRFRQRHNRPQQLVYRPRTGPRGHQEAPDPHPAGNVHSLNLPGPAHDLDGPYGLFPDAAAGGGGERGGGDGEGRGGAELQAGGIPLSPNEAFELYLNLKAQMETVSQYLDLQHRQQVNQQQALPPPPPHPFPPMQQQQQHLPQDVMAPPHHFLPNPPPFNADALFHNPNPFPN</sequence>
<dbReference type="AlphaFoldDB" id="A9SDU7"/>
<evidence type="ECO:0000256" key="3">
    <source>
        <dbReference type="ARBA" id="ARBA00023125"/>
    </source>
</evidence>
<reference evidence="9" key="3">
    <citation type="submission" date="2020-12" db="UniProtKB">
        <authorList>
            <consortium name="EnsemblPlants"/>
        </authorList>
    </citation>
    <scope>IDENTIFICATION</scope>
</reference>
<dbReference type="STRING" id="3218.A9SDU7"/>
<dbReference type="SMART" id="SM00432">
    <property type="entry name" value="MADS"/>
    <property type="match status" value="1"/>
</dbReference>
<evidence type="ECO:0000256" key="2">
    <source>
        <dbReference type="ARBA" id="ARBA00023015"/>
    </source>
</evidence>
<dbReference type="GO" id="GO:0000978">
    <property type="term" value="F:RNA polymerase II cis-regulatory region sequence-specific DNA binding"/>
    <property type="evidence" value="ECO:0000318"/>
    <property type="project" value="GO_Central"/>
</dbReference>
<dbReference type="PANTHER" id="PTHR48019">
    <property type="entry name" value="SERUM RESPONSE FACTOR HOMOLOG"/>
    <property type="match status" value="1"/>
</dbReference>
<feature type="domain" description="MADS-box" evidence="7">
    <location>
        <begin position="1"/>
        <end position="52"/>
    </location>
</feature>
<keyword evidence="3" id="KW-0238">DNA-binding</keyword>
<proteinExistence type="predicted"/>
<dbReference type="OrthoDB" id="1898716at2759"/>
<dbReference type="Pfam" id="PF00319">
    <property type="entry name" value="SRF-TF"/>
    <property type="match status" value="1"/>
</dbReference>
<dbReference type="EMBL" id="ABEU02000017">
    <property type="protein sequence ID" value="PNR36711.1"/>
    <property type="molecule type" value="Genomic_DNA"/>
</dbReference>
<evidence type="ECO:0000313" key="9">
    <source>
        <dbReference type="EnsemblPlants" id="PAC:32906515.CDS.1"/>
    </source>
</evidence>
<dbReference type="GO" id="GO:0046983">
    <property type="term" value="F:protein dimerization activity"/>
    <property type="evidence" value="ECO:0007669"/>
    <property type="project" value="InterPro"/>
</dbReference>
<dbReference type="Gene3D" id="3.40.1810.10">
    <property type="entry name" value="Transcription factor, MADS-box"/>
    <property type="match status" value="1"/>
</dbReference>
<dbReference type="InterPro" id="IPR036879">
    <property type="entry name" value="TF_MADSbox_sf"/>
</dbReference>
<dbReference type="PRINTS" id="PR00404">
    <property type="entry name" value="MADSDOMAIN"/>
</dbReference>
<evidence type="ECO:0000256" key="6">
    <source>
        <dbReference type="SAM" id="MobiDB-lite"/>
    </source>
</evidence>
<dbReference type="SUPFAM" id="SSF55455">
    <property type="entry name" value="SRF-like"/>
    <property type="match status" value="1"/>
</dbReference>
<dbReference type="InterPro" id="IPR050142">
    <property type="entry name" value="MADS-box/MEF2_TF"/>
</dbReference>
<dbReference type="Proteomes" id="UP000006727">
    <property type="component" value="Chromosome 17"/>
</dbReference>
<reference evidence="8 10" key="1">
    <citation type="journal article" date="2008" name="Science">
        <title>The Physcomitrella genome reveals evolutionary insights into the conquest of land by plants.</title>
        <authorList>
            <person name="Rensing S."/>
            <person name="Lang D."/>
            <person name="Zimmer A."/>
            <person name="Terry A."/>
            <person name="Salamov A."/>
            <person name="Shapiro H."/>
            <person name="Nishiyama T."/>
            <person name="Perroud P.-F."/>
            <person name="Lindquist E."/>
            <person name="Kamisugi Y."/>
            <person name="Tanahashi T."/>
            <person name="Sakakibara K."/>
            <person name="Fujita T."/>
            <person name="Oishi K."/>
            <person name="Shin-I T."/>
            <person name="Kuroki Y."/>
            <person name="Toyoda A."/>
            <person name="Suzuki Y."/>
            <person name="Hashimoto A."/>
            <person name="Yamaguchi K."/>
            <person name="Sugano A."/>
            <person name="Kohara Y."/>
            <person name="Fujiyama A."/>
            <person name="Anterola A."/>
            <person name="Aoki S."/>
            <person name="Ashton N."/>
            <person name="Barbazuk W.B."/>
            <person name="Barker E."/>
            <person name="Bennetzen J."/>
            <person name="Bezanilla M."/>
            <person name="Blankenship R."/>
            <person name="Cho S.H."/>
            <person name="Dutcher S."/>
            <person name="Estelle M."/>
            <person name="Fawcett J.A."/>
            <person name="Gundlach H."/>
            <person name="Hanada K."/>
            <person name="Heyl A."/>
            <person name="Hicks K.A."/>
            <person name="Hugh J."/>
            <person name="Lohr M."/>
            <person name="Mayer K."/>
            <person name="Melkozernov A."/>
            <person name="Murata T."/>
            <person name="Nelson D."/>
            <person name="Pils B."/>
            <person name="Prigge M."/>
            <person name="Reiss B."/>
            <person name="Renner T."/>
            <person name="Rombauts S."/>
            <person name="Rushton P."/>
            <person name="Sanderfoot A."/>
            <person name="Schween G."/>
            <person name="Shiu S.-H."/>
            <person name="Stueber K."/>
            <person name="Theodoulou F.L."/>
            <person name="Tu H."/>
            <person name="Van de Peer Y."/>
            <person name="Verrier P.J."/>
            <person name="Waters E."/>
            <person name="Wood A."/>
            <person name="Yang L."/>
            <person name="Cove D."/>
            <person name="Cuming A."/>
            <person name="Hasebe M."/>
            <person name="Lucas S."/>
            <person name="Mishler D.B."/>
            <person name="Reski R."/>
            <person name="Grigoriev I."/>
            <person name="Quatrano R.S."/>
            <person name="Boore J.L."/>
        </authorList>
    </citation>
    <scope>NUCLEOTIDE SEQUENCE [LARGE SCALE GENOMIC DNA]</scope>
    <source>
        <strain evidence="9 10">cv. Gransden 2004</strain>
    </source>
</reference>
<feature type="compositionally biased region" description="Low complexity" evidence="6">
    <location>
        <begin position="205"/>
        <end position="224"/>
    </location>
</feature>
<reference evidence="8 10" key="2">
    <citation type="journal article" date="2018" name="Plant J.">
        <title>The Physcomitrella patens chromosome-scale assembly reveals moss genome structure and evolution.</title>
        <authorList>
            <person name="Lang D."/>
            <person name="Ullrich K.K."/>
            <person name="Murat F."/>
            <person name="Fuchs J."/>
            <person name="Jenkins J."/>
            <person name="Haas F.B."/>
            <person name="Piednoel M."/>
            <person name="Gundlach H."/>
            <person name="Van Bel M."/>
            <person name="Meyberg R."/>
            <person name="Vives C."/>
            <person name="Morata J."/>
            <person name="Symeonidi A."/>
            <person name="Hiss M."/>
            <person name="Muchero W."/>
            <person name="Kamisugi Y."/>
            <person name="Saleh O."/>
            <person name="Blanc G."/>
            <person name="Decker E.L."/>
            <person name="van Gessel N."/>
            <person name="Grimwood J."/>
            <person name="Hayes R.D."/>
            <person name="Graham S.W."/>
            <person name="Gunter L.E."/>
            <person name="McDaniel S.F."/>
            <person name="Hoernstein S.N.W."/>
            <person name="Larsson A."/>
            <person name="Li F.W."/>
            <person name="Perroud P.F."/>
            <person name="Phillips J."/>
            <person name="Ranjan P."/>
            <person name="Rokshar D.S."/>
            <person name="Rothfels C.J."/>
            <person name="Schneider L."/>
            <person name="Shu S."/>
            <person name="Stevenson D.W."/>
            <person name="Thummler F."/>
            <person name="Tillich M."/>
            <person name="Villarreal Aguilar J.C."/>
            <person name="Widiez T."/>
            <person name="Wong G.K."/>
            <person name="Wymore A."/>
            <person name="Zhang Y."/>
            <person name="Zimmer A.D."/>
            <person name="Quatrano R.S."/>
            <person name="Mayer K.F.X."/>
            <person name="Goodstein D."/>
            <person name="Casacuberta J.M."/>
            <person name="Vandepoele K."/>
            <person name="Reski R."/>
            <person name="Cuming A.C."/>
            <person name="Tuskan G.A."/>
            <person name="Maumus F."/>
            <person name="Salse J."/>
            <person name="Schmutz J."/>
            <person name="Rensing S.A."/>
        </authorList>
    </citation>
    <scope>NUCLEOTIDE SEQUENCE [LARGE SCALE GENOMIC DNA]</scope>
    <source>
        <strain evidence="9 10">cv. Gransden 2004</strain>
    </source>
</reference>
<feature type="compositionally biased region" description="Pro residues" evidence="6">
    <location>
        <begin position="194"/>
        <end position="204"/>
    </location>
</feature>
<dbReference type="EnsemblPlants" id="Pp3c17_24040V3.2">
    <property type="protein sequence ID" value="PAC:32906516.CDS.1"/>
    <property type="gene ID" value="Pp3c17_24040"/>
</dbReference>
<organism evidence="8">
    <name type="scientific">Physcomitrium patens</name>
    <name type="common">Spreading-leaved earth moss</name>
    <name type="synonym">Physcomitrella patens</name>
    <dbReference type="NCBI Taxonomy" id="3218"/>
    <lineage>
        <taxon>Eukaryota</taxon>
        <taxon>Viridiplantae</taxon>
        <taxon>Streptophyta</taxon>
        <taxon>Embryophyta</taxon>
        <taxon>Bryophyta</taxon>
        <taxon>Bryophytina</taxon>
        <taxon>Bryopsida</taxon>
        <taxon>Funariidae</taxon>
        <taxon>Funariales</taxon>
        <taxon>Funariaceae</taxon>
        <taxon>Physcomitrium</taxon>
    </lineage>
</organism>
<dbReference type="PaxDb" id="3218-PP1S68_293V6.1"/>
<dbReference type="RefSeq" id="XP_024400982.1">
    <property type="nucleotide sequence ID" value="XM_024545214.2"/>
</dbReference>
<evidence type="ECO:0000256" key="1">
    <source>
        <dbReference type="ARBA" id="ARBA00004123"/>
    </source>
</evidence>
<evidence type="ECO:0000256" key="4">
    <source>
        <dbReference type="ARBA" id="ARBA00023163"/>
    </source>
</evidence>
<dbReference type="PROSITE" id="PS50066">
    <property type="entry name" value="MADS_BOX_2"/>
    <property type="match status" value="1"/>
</dbReference>
<dbReference type="Gramene" id="Pp3c17_24040V3.1">
    <property type="protein sequence ID" value="PAC:32906515.CDS.1"/>
    <property type="gene ID" value="Pp3c17_24040"/>
</dbReference>
<dbReference type="InterPro" id="IPR002100">
    <property type="entry name" value="TF_MADSbox"/>
</dbReference>
<dbReference type="EnsemblPlants" id="Pp3c17_24040V3.1">
    <property type="protein sequence ID" value="PAC:32906515.CDS.1"/>
    <property type="gene ID" value="Pp3c17_24040"/>
</dbReference>
<keyword evidence="10" id="KW-1185">Reference proteome</keyword>
<gene>
    <name evidence="9" type="primary">LOC112294587</name>
    <name evidence="8" type="ORF">PHYPA_022562</name>
</gene>
<protein>
    <recommendedName>
        <fullName evidence="7">MADS-box domain-containing protein</fullName>
    </recommendedName>
</protein>
<dbReference type="GO" id="GO:0006357">
    <property type="term" value="P:regulation of transcription by RNA polymerase II"/>
    <property type="evidence" value="ECO:0000318"/>
    <property type="project" value="GO_Central"/>
</dbReference>
<dbReference type="GO" id="GO:0005634">
    <property type="term" value="C:nucleus"/>
    <property type="evidence" value="ECO:0007669"/>
    <property type="project" value="UniProtKB-SubCell"/>
</dbReference>
<dbReference type="HOGENOM" id="CLU_1139612_0_0_1"/>
<evidence type="ECO:0000259" key="7">
    <source>
        <dbReference type="PROSITE" id="PS50066"/>
    </source>
</evidence>
<keyword evidence="4" id="KW-0804">Transcription</keyword>
<evidence type="ECO:0000313" key="8">
    <source>
        <dbReference type="EMBL" id="PNR36711.1"/>
    </source>
</evidence>
<dbReference type="eggNOG" id="KOG0014">
    <property type="taxonomic scope" value="Eukaryota"/>
</dbReference>
<feature type="region of interest" description="Disordered" evidence="6">
    <location>
        <begin position="79"/>
        <end position="156"/>
    </location>
</feature>
<keyword evidence="2" id="KW-0805">Transcription regulation</keyword>
<dbReference type="GO" id="GO:0000981">
    <property type="term" value="F:DNA-binding transcription factor activity, RNA polymerase II-specific"/>
    <property type="evidence" value="ECO:0000318"/>
    <property type="project" value="GO_Central"/>
</dbReference>
<evidence type="ECO:0000256" key="5">
    <source>
        <dbReference type="ARBA" id="ARBA00023242"/>
    </source>
</evidence>
<dbReference type="SMR" id="A9SDU7"/>